<proteinExistence type="predicted"/>
<dbReference type="Pfam" id="PF00903">
    <property type="entry name" value="Glyoxalase"/>
    <property type="match status" value="1"/>
</dbReference>
<feature type="domain" description="VOC" evidence="1">
    <location>
        <begin position="12"/>
        <end position="138"/>
    </location>
</feature>
<dbReference type="Gene3D" id="3.10.180.10">
    <property type="entry name" value="2,3-Dihydroxybiphenyl 1,2-Dioxygenase, domain 1"/>
    <property type="match status" value="2"/>
</dbReference>
<dbReference type="PATRIC" id="fig|1423816.3.peg.1668"/>
<comment type="caution">
    <text evidence="2">The sequence shown here is derived from an EMBL/GenBank/DDBJ whole genome shotgun (WGS) entry which is preliminary data.</text>
</comment>
<dbReference type="InterPro" id="IPR037523">
    <property type="entry name" value="VOC_core"/>
</dbReference>
<dbReference type="AlphaFoldDB" id="A0A0R1EVG9"/>
<gene>
    <name evidence="2" type="ORF">FD51_GL001595</name>
</gene>
<dbReference type="Proteomes" id="UP000051984">
    <property type="component" value="Unassembled WGS sequence"/>
</dbReference>
<evidence type="ECO:0000313" key="3">
    <source>
        <dbReference type="Proteomes" id="UP000051984"/>
    </source>
</evidence>
<dbReference type="InterPro" id="IPR052537">
    <property type="entry name" value="Extradiol_RC_dioxygenase"/>
</dbReference>
<dbReference type="SUPFAM" id="SSF54593">
    <property type="entry name" value="Glyoxalase/Bleomycin resistance protein/Dihydroxybiphenyl dioxygenase"/>
    <property type="match status" value="1"/>
</dbReference>
<dbReference type="eggNOG" id="COG0346">
    <property type="taxonomic scope" value="Bacteria"/>
</dbReference>
<dbReference type="InterPro" id="IPR029068">
    <property type="entry name" value="Glyas_Bleomycin-R_OHBP_Dase"/>
</dbReference>
<protein>
    <submittedName>
        <fullName evidence="2">Glyoxalase family protein</fullName>
    </submittedName>
</protein>
<organism evidence="2 3">
    <name type="scientific">Lacticaseibacillus zeae DSM 20178 = KCTC 3804</name>
    <dbReference type="NCBI Taxonomy" id="1423816"/>
    <lineage>
        <taxon>Bacteria</taxon>
        <taxon>Bacillati</taxon>
        <taxon>Bacillota</taxon>
        <taxon>Bacilli</taxon>
        <taxon>Lactobacillales</taxon>
        <taxon>Lactobacillaceae</taxon>
        <taxon>Lacticaseibacillus</taxon>
    </lineage>
</organism>
<feature type="domain" description="VOC" evidence="1">
    <location>
        <begin position="163"/>
        <end position="282"/>
    </location>
</feature>
<evidence type="ECO:0000259" key="1">
    <source>
        <dbReference type="PROSITE" id="PS51819"/>
    </source>
</evidence>
<evidence type="ECO:0000313" key="2">
    <source>
        <dbReference type="EMBL" id="KRK13381.1"/>
    </source>
</evidence>
<dbReference type="PANTHER" id="PTHR36110:SF3">
    <property type="entry name" value="VOC DOMAIN-CONTAINING PROTEIN"/>
    <property type="match status" value="1"/>
</dbReference>
<dbReference type="PANTHER" id="PTHR36110">
    <property type="entry name" value="RING-CLEAVING DIOXYGENASE MHQE-RELATED"/>
    <property type="match status" value="1"/>
</dbReference>
<dbReference type="PROSITE" id="PS51819">
    <property type="entry name" value="VOC"/>
    <property type="match status" value="2"/>
</dbReference>
<name>A0A0R1EVG9_LACZE</name>
<dbReference type="InterPro" id="IPR004360">
    <property type="entry name" value="Glyas_Fos-R_dOase_dom"/>
</dbReference>
<sequence length="329" mass="37165">MGVPSMPNQLTGLHHLTAITSSAPRIFHFMSSILGLHLIKKTVNQDDVRTYHLYFTDDMGTPGTDITFFDFPGIQKAQHGNNEIARTSFRVPSDDALNYWINRFDEQRVRHDAITELFGAKILPFHDFDGQQYQLISDEHNHGIPAGTPWRHSPVPPEFAIGGLGPEYITTDHHEELISIMTDLLGFEKVAKDGQYTLLELNHGGHGAQVIIDYQRLIPAAYQGFGGVHHLAFRTDDRDSLQYWIKKIGGAGLDASGFVDRFYFASEYFRPIPELLFEIATDGQGFLLDETYEQAGVHLELPPFLEDQRAAIERNLVPFNTEPQSTEKL</sequence>
<reference evidence="2 3" key="1">
    <citation type="journal article" date="2015" name="Genome Announc.">
        <title>Expanding the biotechnology potential of lactobacilli through comparative genomics of 213 strains and associated genera.</title>
        <authorList>
            <person name="Sun Z."/>
            <person name="Harris H.M."/>
            <person name="McCann A."/>
            <person name="Guo C."/>
            <person name="Argimon S."/>
            <person name="Zhang W."/>
            <person name="Yang X."/>
            <person name="Jeffery I.B."/>
            <person name="Cooney J.C."/>
            <person name="Kagawa T.F."/>
            <person name="Liu W."/>
            <person name="Song Y."/>
            <person name="Salvetti E."/>
            <person name="Wrobel A."/>
            <person name="Rasinkangas P."/>
            <person name="Parkhill J."/>
            <person name="Rea M.C."/>
            <person name="O'Sullivan O."/>
            <person name="Ritari J."/>
            <person name="Douillard F.P."/>
            <person name="Paul Ross R."/>
            <person name="Yang R."/>
            <person name="Briner A.E."/>
            <person name="Felis G.E."/>
            <person name="de Vos W.M."/>
            <person name="Barrangou R."/>
            <person name="Klaenhammer T.R."/>
            <person name="Caufield P.W."/>
            <person name="Cui Y."/>
            <person name="Zhang H."/>
            <person name="O'Toole P.W."/>
        </authorList>
    </citation>
    <scope>NUCLEOTIDE SEQUENCE [LARGE SCALE GENOMIC DNA]</scope>
    <source>
        <strain evidence="2 3">DSM 20178</strain>
    </source>
</reference>
<dbReference type="CDD" id="cd08347">
    <property type="entry name" value="PcpA_C_like"/>
    <property type="match status" value="1"/>
</dbReference>
<accession>A0A0R1EVG9</accession>
<dbReference type="EMBL" id="AZCT01000002">
    <property type="protein sequence ID" value="KRK13381.1"/>
    <property type="molecule type" value="Genomic_DNA"/>
</dbReference>